<proteinExistence type="predicted"/>
<organism evidence="1 2">
    <name type="scientific">Sphingomonas xanthus</name>
    <dbReference type="NCBI Taxonomy" id="2594473"/>
    <lineage>
        <taxon>Bacteria</taxon>
        <taxon>Pseudomonadati</taxon>
        <taxon>Pseudomonadota</taxon>
        <taxon>Alphaproteobacteria</taxon>
        <taxon>Sphingomonadales</taxon>
        <taxon>Sphingomonadaceae</taxon>
        <taxon>Sphingomonas</taxon>
    </lineage>
</organism>
<dbReference type="Proteomes" id="UP000321857">
    <property type="component" value="Chromosome"/>
</dbReference>
<accession>A0A516IQ68</accession>
<dbReference type="OrthoDB" id="7403808at2"/>
<name>A0A516IQ68_9SPHN</name>
<gene>
    <name evidence="1" type="ORF">FMM02_03275</name>
</gene>
<protein>
    <recommendedName>
        <fullName evidence="3">TnsA endonuclease N-terminal domain-containing protein</fullName>
    </recommendedName>
</protein>
<reference evidence="1 2" key="1">
    <citation type="submission" date="2019-07" db="EMBL/GenBank/DDBJ databases">
        <title>Sphingomonas AE3 Genome sequencing and assembly.</title>
        <authorList>
            <person name="Kim H."/>
        </authorList>
    </citation>
    <scope>NUCLEOTIDE SEQUENCE [LARGE SCALE GENOMIC DNA]</scope>
    <source>
        <strain evidence="1 2">AE3</strain>
    </source>
</reference>
<evidence type="ECO:0000313" key="2">
    <source>
        <dbReference type="Proteomes" id="UP000321857"/>
    </source>
</evidence>
<keyword evidence="2" id="KW-1185">Reference proteome</keyword>
<evidence type="ECO:0000313" key="1">
    <source>
        <dbReference type="EMBL" id="QDP19065.1"/>
    </source>
</evidence>
<dbReference type="AlphaFoldDB" id="A0A516IQ68"/>
<dbReference type="RefSeq" id="WP_147493521.1">
    <property type="nucleotide sequence ID" value="NZ_CP041659.1"/>
</dbReference>
<dbReference type="KEGG" id="sxa:FMM02_03275"/>
<dbReference type="EMBL" id="CP041659">
    <property type="protein sequence ID" value="QDP19065.1"/>
    <property type="molecule type" value="Genomic_DNA"/>
</dbReference>
<evidence type="ECO:0008006" key="3">
    <source>
        <dbReference type="Google" id="ProtNLM"/>
    </source>
</evidence>
<sequence length="293" mass="33502">MTSPRVFEAKAIGHWTDNVDVKPTWPIRIPASQAIVDDLGLAYQLRDPLISPSRANLVPADRLLPVVGEEFIRSAEMFVSADGGSLRWFDGAQAHETGWYPSWKRGRLQHWEGLTQKHTLLKAECDWNVLWAQSEARRFRFMLEGRWREYTCDVEIQLADGTTQIIENKADERSVKDADYRLTLAGVSEICRRVGFQFQIIMGDEVFANRHHRRNVELFASRGFATVTPRHIRKLEAFAVERGPITTYGQLSELLEPDFVPAGKAVVQALVVRRRVQIDLTDHVHDHTPVTLH</sequence>